<feature type="binding site" evidence="5">
    <location>
        <position position="172"/>
    </location>
    <ligand>
        <name>Fe cation</name>
        <dbReference type="ChEBI" id="CHEBI:24875"/>
        <note>catalytic</note>
    </ligand>
</feature>
<dbReference type="InterPro" id="IPR004294">
    <property type="entry name" value="Carotenoid_Oase"/>
</dbReference>
<comment type="caution">
    <text evidence="6">The sequence shown here is derived from an EMBL/GenBank/DDBJ whole genome shotgun (WGS) entry which is preliminary data.</text>
</comment>
<evidence type="ECO:0000313" key="6">
    <source>
        <dbReference type="EMBL" id="CAG7659415.1"/>
    </source>
</evidence>
<gene>
    <name evidence="6" type="ORF">AFUS01_LOCUS1235</name>
</gene>
<dbReference type="GO" id="GO:0016121">
    <property type="term" value="P:carotene catabolic process"/>
    <property type="evidence" value="ECO:0007669"/>
    <property type="project" value="TreeGrafter"/>
</dbReference>
<reference evidence="6" key="1">
    <citation type="submission" date="2021-06" db="EMBL/GenBank/DDBJ databases">
        <authorList>
            <person name="Hodson N. C."/>
            <person name="Mongue J. A."/>
            <person name="Jaron S. K."/>
        </authorList>
    </citation>
    <scope>NUCLEOTIDE SEQUENCE</scope>
</reference>
<feature type="binding site" evidence="5">
    <location>
        <position position="230"/>
    </location>
    <ligand>
        <name>Fe cation</name>
        <dbReference type="ChEBI" id="CHEBI:24875"/>
        <note>catalytic</note>
    </ligand>
</feature>
<dbReference type="AlphaFoldDB" id="A0A8J2NLZ2"/>
<evidence type="ECO:0000256" key="2">
    <source>
        <dbReference type="ARBA" id="ARBA00022723"/>
    </source>
</evidence>
<protein>
    <submittedName>
        <fullName evidence="6">Uncharacterized protein</fullName>
    </submittedName>
</protein>
<dbReference type="PANTHER" id="PTHR10543">
    <property type="entry name" value="BETA-CAROTENE DIOXYGENASE"/>
    <property type="match status" value="1"/>
</dbReference>
<evidence type="ECO:0000256" key="4">
    <source>
        <dbReference type="ARBA" id="ARBA00023004"/>
    </source>
</evidence>
<evidence type="ECO:0000256" key="3">
    <source>
        <dbReference type="ARBA" id="ARBA00023002"/>
    </source>
</evidence>
<comment type="similarity">
    <text evidence="1">Belongs to the carotenoid oxygenase family.</text>
</comment>
<comment type="cofactor">
    <cofactor evidence="5">
        <name>Fe(2+)</name>
        <dbReference type="ChEBI" id="CHEBI:29033"/>
    </cofactor>
    <text evidence="5">Binds 1 Fe(2+) ion per subunit.</text>
</comment>
<keyword evidence="4 5" id="KW-0408">Iron</keyword>
<keyword evidence="2 5" id="KW-0479">Metal-binding</keyword>
<dbReference type="OrthoDB" id="1069523at2759"/>
<dbReference type="Pfam" id="PF03055">
    <property type="entry name" value="RPE65"/>
    <property type="match status" value="1"/>
</dbReference>
<evidence type="ECO:0000256" key="5">
    <source>
        <dbReference type="PIRSR" id="PIRSR604294-1"/>
    </source>
</evidence>
<dbReference type="EMBL" id="CAJVCH010006878">
    <property type="protein sequence ID" value="CAG7659415.1"/>
    <property type="molecule type" value="Genomic_DNA"/>
</dbReference>
<keyword evidence="3" id="KW-0560">Oxidoreductase</keyword>
<evidence type="ECO:0000256" key="1">
    <source>
        <dbReference type="ARBA" id="ARBA00006787"/>
    </source>
</evidence>
<dbReference type="GO" id="GO:0042574">
    <property type="term" value="P:retinal metabolic process"/>
    <property type="evidence" value="ECO:0007669"/>
    <property type="project" value="TreeGrafter"/>
</dbReference>
<dbReference type="Proteomes" id="UP000708208">
    <property type="component" value="Unassembled WGS sequence"/>
</dbReference>
<dbReference type="PANTHER" id="PTHR10543:SF24">
    <property type="entry name" value="CAROTENOID ISOMEROOXYGENASE"/>
    <property type="match status" value="1"/>
</dbReference>
<feature type="binding site" evidence="5">
    <location>
        <position position="305"/>
    </location>
    <ligand>
        <name>Fe cation</name>
        <dbReference type="ChEBI" id="CHEBI:24875"/>
        <note>catalytic</note>
    </ligand>
</feature>
<organism evidence="6 7">
    <name type="scientific">Allacma fusca</name>
    <dbReference type="NCBI Taxonomy" id="39272"/>
    <lineage>
        <taxon>Eukaryota</taxon>
        <taxon>Metazoa</taxon>
        <taxon>Ecdysozoa</taxon>
        <taxon>Arthropoda</taxon>
        <taxon>Hexapoda</taxon>
        <taxon>Collembola</taxon>
        <taxon>Symphypleona</taxon>
        <taxon>Sminthuridae</taxon>
        <taxon>Allacma</taxon>
    </lineage>
</organism>
<proteinExistence type="inferred from homology"/>
<keyword evidence="7" id="KW-1185">Reference proteome</keyword>
<accession>A0A8J2NLZ2</accession>
<dbReference type="GO" id="GO:0003834">
    <property type="term" value="F:beta-carotene 15,15'-dioxygenase activity"/>
    <property type="evidence" value="ECO:0007669"/>
    <property type="project" value="TreeGrafter"/>
</dbReference>
<name>A0A8J2NLZ2_9HEXA</name>
<sequence length="515" mass="58589">MPEKRTKMWQSAEEQSKAVSAAVEGEIPPWIKGTYLRVGPGKFDFENFSLNHWFDGYAIVSRFDIQESKIQLTTKFLESDAYKRACTANKPVVCEFGTKAHAEPGKSLLSRIVSSIIPEFSDNANINLFNIGKETFITGETCFFRNLYPEKLLSSEKHDTYKTFGLNVCSAHPLTDTDGTTYNIGTSVLTGLKYHIVRIPPHKNAKDSLKKSKLIATIPSRWNTLFSYNHSFGMTQNYFIFIEQPFVLNATKLMSFGLSRGQNQCFSEWLEWKPELGNRFYVIEKATGKLIKTEFMSDIPFFFLHYINCYEENGQVVLQLSIFDSPEVLFSQYLERLRRNASEDDSIRAYGVKFVIPVNNVETEGEELVTIGNTTASASRQGKTVILKPEIVTGKGLELPAVNESFKRKKNRYYWASGLTSETEFRNCICKVDTETKETKLWRKDAQVFGEPVYIPRPGSTKEDDGVLMVPMTDTRDQYPDCLYFLEADTMELMGKASFPIRVPPSIHGLFIEGS</sequence>
<dbReference type="GO" id="GO:0010436">
    <property type="term" value="F:carotenoid dioxygenase activity"/>
    <property type="evidence" value="ECO:0007669"/>
    <property type="project" value="TreeGrafter"/>
</dbReference>
<dbReference type="GO" id="GO:0046872">
    <property type="term" value="F:metal ion binding"/>
    <property type="evidence" value="ECO:0007669"/>
    <property type="project" value="UniProtKB-KW"/>
</dbReference>
<evidence type="ECO:0000313" key="7">
    <source>
        <dbReference type="Proteomes" id="UP000708208"/>
    </source>
</evidence>
<feature type="binding site" evidence="5">
    <location>
        <position position="508"/>
    </location>
    <ligand>
        <name>Fe cation</name>
        <dbReference type="ChEBI" id="CHEBI:24875"/>
        <note>catalytic</note>
    </ligand>
</feature>